<name>A0AAW0JK15_MYOGA</name>
<dbReference type="GO" id="GO:0022625">
    <property type="term" value="C:cytosolic large ribosomal subunit"/>
    <property type="evidence" value="ECO:0007669"/>
    <property type="project" value="TreeGrafter"/>
</dbReference>
<dbReference type="GO" id="GO:0003723">
    <property type="term" value="F:RNA binding"/>
    <property type="evidence" value="ECO:0007669"/>
    <property type="project" value="TreeGrafter"/>
</dbReference>
<dbReference type="InterPro" id="IPR012678">
    <property type="entry name" value="Ribosomal_uL23/eL15/eS24_sf"/>
</dbReference>
<evidence type="ECO:0000256" key="3">
    <source>
        <dbReference type="ARBA" id="ARBA00023274"/>
    </source>
</evidence>
<evidence type="ECO:0000256" key="5">
    <source>
        <dbReference type="ARBA" id="ARBA00046623"/>
    </source>
</evidence>
<dbReference type="InterPro" id="IPR024794">
    <property type="entry name" value="Rbsml_eL15_core_dom_sf"/>
</dbReference>
<proteinExistence type="inferred from homology"/>
<evidence type="ECO:0000313" key="7">
    <source>
        <dbReference type="EMBL" id="KAK7827100.1"/>
    </source>
</evidence>
<dbReference type="SMART" id="SM01384">
    <property type="entry name" value="Ribosomal_L15e"/>
    <property type="match status" value="1"/>
</dbReference>
<keyword evidence="8" id="KW-1185">Reference proteome</keyword>
<evidence type="ECO:0000256" key="6">
    <source>
        <dbReference type="RuleBase" id="RU000663"/>
    </source>
</evidence>
<dbReference type="AlphaFoldDB" id="A0AAW0JK15"/>
<comment type="similarity">
    <text evidence="1 6">Belongs to the eukaryotic ribosomal protein eL15 family.</text>
</comment>
<evidence type="ECO:0000313" key="8">
    <source>
        <dbReference type="Proteomes" id="UP001488838"/>
    </source>
</evidence>
<dbReference type="Proteomes" id="UP001488838">
    <property type="component" value="Unassembled WGS sequence"/>
</dbReference>
<organism evidence="7 8">
    <name type="scientific">Myodes glareolus</name>
    <name type="common">Bank vole</name>
    <name type="synonym">Clethrionomys glareolus</name>
    <dbReference type="NCBI Taxonomy" id="447135"/>
    <lineage>
        <taxon>Eukaryota</taxon>
        <taxon>Metazoa</taxon>
        <taxon>Chordata</taxon>
        <taxon>Craniata</taxon>
        <taxon>Vertebrata</taxon>
        <taxon>Euteleostomi</taxon>
        <taxon>Mammalia</taxon>
        <taxon>Eutheria</taxon>
        <taxon>Euarchontoglires</taxon>
        <taxon>Glires</taxon>
        <taxon>Rodentia</taxon>
        <taxon>Myomorpha</taxon>
        <taxon>Muroidea</taxon>
        <taxon>Cricetidae</taxon>
        <taxon>Arvicolinae</taxon>
        <taxon>Myodes</taxon>
    </lineage>
</organism>
<evidence type="ECO:0000256" key="4">
    <source>
        <dbReference type="ARBA" id="ARBA00034092"/>
    </source>
</evidence>
<accession>A0AAW0JK15</accession>
<keyword evidence="3 6" id="KW-0687">Ribonucleoprotein</keyword>
<dbReference type="PANTHER" id="PTHR11847:SF4">
    <property type="entry name" value="LARGE RIBOSOMAL SUBUNIT PROTEIN EL15"/>
    <property type="match status" value="1"/>
</dbReference>
<dbReference type="GO" id="GO:0002181">
    <property type="term" value="P:cytoplasmic translation"/>
    <property type="evidence" value="ECO:0007669"/>
    <property type="project" value="TreeGrafter"/>
</dbReference>
<dbReference type="SUPFAM" id="SSF54189">
    <property type="entry name" value="Ribosomal proteins S24e, L23 and L15e"/>
    <property type="match status" value="1"/>
</dbReference>
<evidence type="ECO:0000256" key="1">
    <source>
        <dbReference type="ARBA" id="ARBA00006857"/>
    </source>
</evidence>
<sequence length="118" mass="13448">MGVYKYIQELWKKKQSDVIHLLLRAHCWQYHQLSVLHRSPNPTQPDKACGLGYRTKQSYVVRSSDTQWITTPIHKHREMHGLTSVGRKSQGKGHKFHHMALAMQPGEGAVSSSTVTDS</sequence>
<dbReference type="GO" id="GO:0003735">
    <property type="term" value="F:structural constituent of ribosome"/>
    <property type="evidence" value="ECO:0007669"/>
    <property type="project" value="InterPro"/>
</dbReference>
<dbReference type="Gene3D" id="3.40.1120.10">
    <property type="entry name" value="Ribosomal protein l15e"/>
    <property type="match status" value="2"/>
</dbReference>
<comment type="function">
    <text evidence="4">Component of the large ribosomal subunit. The ribosome is a large ribonucleoprotein complex responsible for the synthesis of proteins in the cell.</text>
</comment>
<dbReference type="PANTHER" id="PTHR11847">
    <property type="entry name" value="RIBOSOMAL PROTEIN L15"/>
    <property type="match status" value="1"/>
</dbReference>
<comment type="caution">
    <text evidence="7">The sequence shown here is derived from an EMBL/GenBank/DDBJ whole genome shotgun (WGS) entry which is preliminary data.</text>
</comment>
<comment type="subunit">
    <text evidence="5">Component of the large ribosomal subunit. Interacts with IFIT1 (via TPR repeats 1-4).</text>
</comment>
<reference evidence="7 8" key="1">
    <citation type="journal article" date="2023" name="bioRxiv">
        <title>Conserved and derived expression patterns and positive selection on dental genes reveal complex evolutionary context of ever-growing rodent molars.</title>
        <authorList>
            <person name="Calamari Z.T."/>
            <person name="Song A."/>
            <person name="Cohen E."/>
            <person name="Akter M."/>
            <person name="Roy R.D."/>
            <person name="Hallikas O."/>
            <person name="Christensen M.M."/>
            <person name="Li P."/>
            <person name="Marangoni P."/>
            <person name="Jernvall J."/>
            <person name="Klein O.D."/>
        </authorList>
    </citation>
    <scope>NUCLEOTIDE SEQUENCE [LARGE SCALE GENOMIC DNA]</scope>
    <source>
        <strain evidence="7">V071</strain>
    </source>
</reference>
<keyword evidence="2 6" id="KW-0689">Ribosomal protein</keyword>
<protein>
    <recommendedName>
        <fullName evidence="6">Ribosomal protein L15</fullName>
    </recommendedName>
</protein>
<gene>
    <name evidence="7" type="ORF">U0070_019896</name>
</gene>
<evidence type="ECO:0000256" key="2">
    <source>
        <dbReference type="ARBA" id="ARBA00022980"/>
    </source>
</evidence>
<dbReference type="EMBL" id="JBBHLL010000031">
    <property type="protein sequence ID" value="KAK7827100.1"/>
    <property type="molecule type" value="Genomic_DNA"/>
</dbReference>
<dbReference type="Pfam" id="PF00827">
    <property type="entry name" value="Ribosomal_L15e"/>
    <property type="match status" value="1"/>
</dbReference>
<dbReference type="InterPro" id="IPR000439">
    <property type="entry name" value="Ribosomal_eL15"/>
</dbReference>